<dbReference type="Pfam" id="PF01979">
    <property type="entry name" value="Amidohydro_1"/>
    <property type="match status" value="1"/>
</dbReference>
<dbReference type="AlphaFoldDB" id="A0A1C3XTY0"/>
<reference evidence="3" key="1">
    <citation type="submission" date="2016-08" db="EMBL/GenBank/DDBJ databases">
        <authorList>
            <person name="Varghese N."/>
            <person name="Submissions Spin"/>
        </authorList>
    </citation>
    <scope>NUCLEOTIDE SEQUENCE [LARGE SCALE GENOMIC DNA]</scope>
    <source>
        <strain evidence="3">ERR11</strain>
    </source>
</reference>
<accession>A0A1C3XTY0</accession>
<evidence type="ECO:0000313" key="3">
    <source>
        <dbReference type="Proteomes" id="UP000199184"/>
    </source>
</evidence>
<dbReference type="PANTHER" id="PTHR43135">
    <property type="entry name" value="ALPHA-D-RIBOSE 1-METHYLPHOSPHONATE 5-TRIPHOSPHATE DIPHOSPHATASE"/>
    <property type="match status" value="1"/>
</dbReference>
<proteinExistence type="predicted"/>
<evidence type="ECO:0000313" key="2">
    <source>
        <dbReference type="EMBL" id="SCB55710.1"/>
    </source>
</evidence>
<dbReference type="PANTHER" id="PTHR43135:SF3">
    <property type="entry name" value="ALPHA-D-RIBOSE 1-METHYLPHOSPHONATE 5-TRIPHOSPHATE DIPHOSPHATASE"/>
    <property type="match status" value="1"/>
</dbReference>
<protein>
    <submittedName>
        <fullName evidence="2">Amidohydrolase family protein</fullName>
    </submittedName>
</protein>
<dbReference type="InterPro" id="IPR051781">
    <property type="entry name" value="Metallo-dep_Hydrolase"/>
</dbReference>
<evidence type="ECO:0000259" key="1">
    <source>
        <dbReference type="Pfam" id="PF01979"/>
    </source>
</evidence>
<dbReference type="Gene3D" id="2.30.40.10">
    <property type="entry name" value="Urease, subunit C, domain 1"/>
    <property type="match status" value="1"/>
</dbReference>
<organism evidence="2 3">
    <name type="scientific">Bradyrhizobium shewense</name>
    <dbReference type="NCBI Taxonomy" id="1761772"/>
    <lineage>
        <taxon>Bacteria</taxon>
        <taxon>Pseudomonadati</taxon>
        <taxon>Pseudomonadota</taxon>
        <taxon>Alphaproteobacteria</taxon>
        <taxon>Hyphomicrobiales</taxon>
        <taxon>Nitrobacteraceae</taxon>
        <taxon>Bradyrhizobium</taxon>
    </lineage>
</organism>
<dbReference type="GO" id="GO:0016810">
    <property type="term" value="F:hydrolase activity, acting on carbon-nitrogen (but not peptide) bonds"/>
    <property type="evidence" value="ECO:0007669"/>
    <property type="project" value="InterPro"/>
</dbReference>
<name>A0A1C3XTY0_9BRAD</name>
<keyword evidence="2" id="KW-0378">Hydrolase</keyword>
<dbReference type="EMBL" id="FMAI01000051">
    <property type="protein sequence ID" value="SCB55710.1"/>
    <property type="molecule type" value="Genomic_DNA"/>
</dbReference>
<dbReference type="InterPro" id="IPR011059">
    <property type="entry name" value="Metal-dep_hydrolase_composite"/>
</dbReference>
<dbReference type="InterPro" id="IPR032466">
    <property type="entry name" value="Metal_Hydrolase"/>
</dbReference>
<dbReference type="Proteomes" id="UP000199184">
    <property type="component" value="Unassembled WGS sequence"/>
</dbReference>
<feature type="domain" description="Amidohydrolase-related" evidence="1">
    <location>
        <begin position="18"/>
        <end position="199"/>
    </location>
</feature>
<sequence>MQVQALPQARVLDLGEATLLPGLIDSHIHLLLDVVVPPEAELSRRWIRRWSRTSCSRSWKSPEKRALIGAQLAREDLESGFTTARNLGHSGIDGDTALRDAINNGQVQRASHARFRAKADSARLLRQKPESRYRRRDPAAGIYIVDGPDGARAAVQKNAFEGIDQIKVALNHDIFAASLGAVAEQARRQNMKVTAHAMTGRASRKRLRPAWTRLNTERKPRISS</sequence>
<dbReference type="InterPro" id="IPR006680">
    <property type="entry name" value="Amidohydro-rel"/>
</dbReference>
<keyword evidence="3" id="KW-1185">Reference proteome</keyword>
<dbReference type="Gene3D" id="3.20.20.140">
    <property type="entry name" value="Metal-dependent hydrolases"/>
    <property type="match status" value="1"/>
</dbReference>
<dbReference type="SUPFAM" id="SSF51556">
    <property type="entry name" value="Metallo-dependent hydrolases"/>
    <property type="match status" value="1"/>
</dbReference>
<gene>
    <name evidence="2" type="ORF">GA0061098_10516</name>
</gene>